<reference evidence="1 2" key="1">
    <citation type="journal article" date="2016" name="Genome Announc.">
        <title>Whole-Genome Sequence of Rummeliibacillus stabekisii Strain PP9 Isolated from Antarctic Soil.</title>
        <authorList>
            <person name="da Mota F.F."/>
            <person name="Vollu R.E."/>
            <person name="Jurelevicius D."/>
            <person name="Seldin L."/>
        </authorList>
    </citation>
    <scope>NUCLEOTIDE SEQUENCE [LARGE SCALE GENOMIC DNA]</scope>
    <source>
        <strain evidence="1 2">PP9</strain>
    </source>
</reference>
<dbReference type="InterPro" id="IPR009267">
    <property type="entry name" value="NTP_transf_6"/>
</dbReference>
<dbReference type="PANTHER" id="PTHR39166:SF1">
    <property type="entry name" value="BLL1166 PROTEIN"/>
    <property type="match status" value="1"/>
</dbReference>
<dbReference type="OrthoDB" id="1901124at2"/>
<dbReference type="KEGG" id="rst:ATY39_08690"/>
<dbReference type="PANTHER" id="PTHR39166">
    <property type="entry name" value="BLL1166 PROTEIN"/>
    <property type="match status" value="1"/>
</dbReference>
<accession>A0A143HDM3</accession>
<evidence type="ECO:0000313" key="2">
    <source>
        <dbReference type="Proteomes" id="UP000076021"/>
    </source>
</evidence>
<dbReference type="RefSeq" id="WP_066788634.1">
    <property type="nucleotide sequence ID" value="NZ_CP014806.1"/>
</dbReference>
<proteinExistence type="predicted"/>
<gene>
    <name evidence="1" type="ORF">ATY39_08690</name>
</gene>
<protein>
    <recommendedName>
        <fullName evidence="3">Nucleotidyltransferase family protein</fullName>
    </recommendedName>
</protein>
<keyword evidence="2" id="KW-1185">Reference proteome</keyword>
<reference evidence="2" key="2">
    <citation type="submission" date="2016-03" db="EMBL/GenBank/DDBJ databases">
        <authorList>
            <person name="Ploux O."/>
        </authorList>
    </citation>
    <scope>NUCLEOTIDE SEQUENCE [LARGE SCALE GENOMIC DNA]</scope>
    <source>
        <strain evidence="2">PP9</strain>
    </source>
</reference>
<dbReference type="STRING" id="241244.ATY39_08690"/>
<dbReference type="Proteomes" id="UP000076021">
    <property type="component" value="Chromosome"/>
</dbReference>
<dbReference type="Pfam" id="PF06042">
    <property type="entry name" value="NTP_transf_6"/>
    <property type="match status" value="1"/>
</dbReference>
<organism evidence="1 2">
    <name type="scientific">Rummeliibacillus stabekisii</name>
    <dbReference type="NCBI Taxonomy" id="241244"/>
    <lineage>
        <taxon>Bacteria</taxon>
        <taxon>Bacillati</taxon>
        <taxon>Bacillota</taxon>
        <taxon>Bacilli</taxon>
        <taxon>Bacillales</taxon>
        <taxon>Caryophanaceae</taxon>
        <taxon>Rummeliibacillus</taxon>
    </lineage>
</organism>
<dbReference type="EMBL" id="CP014806">
    <property type="protein sequence ID" value="AMW99529.1"/>
    <property type="molecule type" value="Genomic_DNA"/>
</dbReference>
<evidence type="ECO:0008006" key="3">
    <source>
        <dbReference type="Google" id="ProtNLM"/>
    </source>
</evidence>
<name>A0A143HDM3_9BACL</name>
<dbReference type="AlphaFoldDB" id="A0A143HDM3"/>
<sequence>MILEEEKDIVEVIKKDSWMMDVLKTAKILDLPDWWICAGFVRSKVWDVLHNFNARTPLPDIDVIYFDSSNINELEEKNLERKLRSLMPNIPWSVKNQARMHVLNNMSPYTSSIDGISKFPETATALGVKLDEKDNLLLAAPWGVKDVINLKVKPTPYYLETDTRISIYENRVIKKGWNSIWRKIEVFEIGKILQNKENSH</sequence>
<evidence type="ECO:0000313" key="1">
    <source>
        <dbReference type="EMBL" id="AMW99529.1"/>
    </source>
</evidence>